<proteinExistence type="predicted"/>
<feature type="chain" id="PRO_5045091076" evidence="1">
    <location>
        <begin position="19"/>
        <end position="224"/>
    </location>
</feature>
<dbReference type="Proteomes" id="UP001430679">
    <property type="component" value="Unassembled WGS sequence"/>
</dbReference>
<keyword evidence="3" id="KW-1185">Reference proteome</keyword>
<reference evidence="2" key="1">
    <citation type="submission" date="2021-11" db="EMBL/GenBank/DDBJ databases">
        <title>Description of novel Flavobacterium species.</title>
        <authorList>
            <person name="Saticioglu I.B."/>
            <person name="Ay H."/>
            <person name="Altun S."/>
            <person name="Duman M."/>
        </authorList>
    </citation>
    <scope>NUCLEOTIDE SEQUENCE</scope>
    <source>
        <strain evidence="2">F-30</strain>
    </source>
</reference>
<evidence type="ECO:0000256" key="1">
    <source>
        <dbReference type="SAM" id="SignalP"/>
    </source>
</evidence>
<feature type="signal peptide" evidence="1">
    <location>
        <begin position="1"/>
        <end position="18"/>
    </location>
</feature>
<sequence>MKIVVIVIFMFFSQFSFAQNCSCKEKPQLNEIISCEKTIFKNGAKIYYQFNCNSSWLVFESKTKKKKKLFSLDKDLIELTGRLGYSSWAEYNNTFIIENRLVSGCCDPSEFVLFNKNNGKKIANLGREIYHNNIKKYPYFVTIDSKESNFLSFLNLSTNKKFKIYLPKGRIDKTLKIINGTYAEVLFEEGKIKNGTFDIKYKYKTKDNGKWLIGEIKVDLNKRI</sequence>
<dbReference type="EMBL" id="JAJJMM010000001">
    <property type="protein sequence ID" value="MCC9064112.1"/>
    <property type="molecule type" value="Genomic_DNA"/>
</dbReference>
<gene>
    <name evidence="2" type="ORF">LNP81_14020</name>
</gene>
<dbReference type="RefSeq" id="WP_230036810.1">
    <property type="nucleotide sequence ID" value="NZ_JAJJMM010000001.1"/>
</dbReference>
<comment type="caution">
    <text evidence="2">The sequence shown here is derived from an EMBL/GenBank/DDBJ whole genome shotgun (WGS) entry which is preliminary data.</text>
</comment>
<evidence type="ECO:0000313" key="2">
    <source>
        <dbReference type="EMBL" id="MCC9064112.1"/>
    </source>
</evidence>
<name>A0ABS8MF43_9FLAO</name>
<evidence type="ECO:0000313" key="3">
    <source>
        <dbReference type="Proteomes" id="UP001430679"/>
    </source>
</evidence>
<keyword evidence="1" id="KW-0732">Signal</keyword>
<protein>
    <submittedName>
        <fullName evidence="2">Uncharacterized protein</fullName>
    </submittedName>
</protein>
<organism evidence="2 3">
    <name type="scientific">Flavobacterium piscisymbiosum</name>
    <dbReference type="NCBI Taxonomy" id="2893753"/>
    <lineage>
        <taxon>Bacteria</taxon>
        <taxon>Pseudomonadati</taxon>
        <taxon>Bacteroidota</taxon>
        <taxon>Flavobacteriia</taxon>
        <taxon>Flavobacteriales</taxon>
        <taxon>Flavobacteriaceae</taxon>
        <taxon>Flavobacterium</taxon>
    </lineage>
</organism>
<accession>A0ABS8MF43</accession>